<accession>A0A1B7LHI8</accession>
<evidence type="ECO:0000313" key="2">
    <source>
        <dbReference type="Proteomes" id="UP000078532"/>
    </source>
</evidence>
<dbReference type="AlphaFoldDB" id="A0A1B7LHI8"/>
<keyword evidence="2" id="KW-1185">Reference proteome</keyword>
<protein>
    <submittedName>
        <fullName evidence="1">Uncharacterized protein</fullName>
    </submittedName>
</protein>
<proteinExistence type="predicted"/>
<comment type="caution">
    <text evidence="1">The sequence shown here is derived from an EMBL/GenBank/DDBJ whole genome shotgun (WGS) entry which is preliminary data.</text>
</comment>
<name>A0A1B7LHI8_9FIRM</name>
<sequence length="105" mass="11322">MWFITGRPGTLETRCCPAEAAGRLGSILLKRDSGFSQGGSGSGAGLVKVDFDYNMVKKYGRIVPAGIVTPFILQLCRWDQQACPGMPAAGDRLLFPARLFDLEGK</sequence>
<evidence type="ECO:0000313" key="1">
    <source>
        <dbReference type="EMBL" id="OAT85760.1"/>
    </source>
</evidence>
<dbReference type="Proteomes" id="UP000078532">
    <property type="component" value="Unassembled WGS sequence"/>
</dbReference>
<dbReference type="STRING" id="1838280.A6M21_04485"/>
<reference evidence="1 2" key="1">
    <citation type="submission" date="2016-04" db="EMBL/GenBank/DDBJ databases">
        <authorList>
            <person name="Evans L.H."/>
            <person name="Alamgir A."/>
            <person name="Owens N."/>
            <person name="Weber N.D."/>
            <person name="Virtaneva K."/>
            <person name="Barbian K."/>
            <person name="Babar A."/>
            <person name="Rosenke K."/>
        </authorList>
    </citation>
    <scope>NUCLEOTIDE SEQUENCE [LARGE SCALE GENOMIC DNA]</scope>
    <source>
        <strain evidence="1 2">LMa1</strain>
    </source>
</reference>
<dbReference type="EMBL" id="LYVF01000047">
    <property type="protein sequence ID" value="OAT85760.1"/>
    <property type="molecule type" value="Genomic_DNA"/>
</dbReference>
<gene>
    <name evidence="1" type="ORF">A6M21_04485</name>
</gene>
<organism evidence="1 2">
    <name type="scientific">Desulfotomaculum copahuensis</name>
    <dbReference type="NCBI Taxonomy" id="1838280"/>
    <lineage>
        <taxon>Bacteria</taxon>
        <taxon>Bacillati</taxon>
        <taxon>Bacillota</taxon>
        <taxon>Clostridia</taxon>
        <taxon>Eubacteriales</taxon>
        <taxon>Desulfotomaculaceae</taxon>
        <taxon>Desulfotomaculum</taxon>
    </lineage>
</organism>